<protein>
    <submittedName>
        <fullName evidence="2">Uncharacterized protein</fullName>
    </submittedName>
</protein>
<accession>A0A5C6NGN0</accession>
<dbReference type="EMBL" id="RHFK02000013">
    <property type="protein sequence ID" value="TWW66256.1"/>
    <property type="molecule type" value="Genomic_DNA"/>
</dbReference>
<reference evidence="2 3" key="1">
    <citation type="submission" date="2019-04" db="EMBL/GenBank/DDBJ databases">
        <title>Chromosome genome assembly for Takifugu flavidus.</title>
        <authorList>
            <person name="Xiao S."/>
        </authorList>
    </citation>
    <scope>NUCLEOTIDE SEQUENCE [LARGE SCALE GENOMIC DNA]</scope>
    <source>
        <strain evidence="2">HTHZ2018</strain>
        <tissue evidence="2">Muscle</tissue>
    </source>
</reference>
<proteinExistence type="predicted"/>
<dbReference type="Proteomes" id="UP000324091">
    <property type="component" value="Chromosome 20"/>
</dbReference>
<keyword evidence="1" id="KW-1133">Transmembrane helix</keyword>
<keyword evidence="3" id="KW-1185">Reference proteome</keyword>
<sequence>MVAAVVRNVFVIQIRKDFWYWTKPCIPHAVMLERPVAPRAKFPPPERLTPRPHADIVCSDAPQGGHVQGWSTIAALFAYVNVCGFACVAMEVVSWSQM</sequence>
<gene>
    <name evidence="2" type="ORF">D4764_20G0002880</name>
</gene>
<name>A0A5C6NGN0_9TELE</name>
<feature type="transmembrane region" description="Helical" evidence="1">
    <location>
        <begin position="73"/>
        <end position="93"/>
    </location>
</feature>
<keyword evidence="1" id="KW-0812">Transmembrane</keyword>
<evidence type="ECO:0000313" key="3">
    <source>
        <dbReference type="Proteomes" id="UP000324091"/>
    </source>
</evidence>
<organism evidence="2 3">
    <name type="scientific">Takifugu flavidus</name>
    <name type="common">sansaifugu</name>
    <dbReference type="NCBI Taxonomy" id="433684"/>
    <lineage>
        <taxon>Eukaryota</taxon>
        <taxon>Metazoa</taxon>
        <taxon>Chordata</taxon>
        <taxon>Craniata</taxon>
        <taxon>Vertebrata</taxon>
        <taxon>Euteleostomi</taxon>
        <taxon>Actinopterygii</taxon>
        <taxon>Neopterygii</taxon>
        <taxon>Teleostei</taxon>
        <taxon>Neoteleostei</taxon>
        <taxon>Acanthomorphata</taxon>
        <taxon>Eupercaria</taxon>
        <taxon>Tetraodontiformes</taxon>
        <taxon>Tetradontoidea</taxon>
        <taxon>Tetraodontidae</taxon>
        <taxon>Takifugu</taxon>
    </lineage>
</organism>
<evidence type="ECO:0000313" key="2">
    <source>
        <dbReference type="EMBL" id="TWW66256.1"/>
    </source>
</evidence>
<dbReference type="AlphaFoldDB" id="A0A5C6NGN0"/>
<evidence type="ECO:0000256" key="1">
    <source>
        <dbReference type="SAM" id="Phobius"/>
    </source>
</evidence>
<keyword evidence="1" id="KW-0472">Membrane</keyword>
<comment type="caution">
    <text evidence="2">The sequence shown here is derived from an EMBL/GenBank/DDBJ whole genome shotgun (WGS) entry which is preliminary data.</text>
</comment>